<evidence type="ECO:0000313" key="1">
    <source>
        <dbReference type="EMBL" id="MBC2292946.1"/>
    </source>
</evidence>
<dbReference type="RefSeq" id="WP_185629040.1">
    <property type="nucleotide sequence ID" value="NZ_JAARZT010000011.1"/>
</dbReference>
<organism evidence="1 2">
    <name type="scientific">Listeria booriae</name>
    <dbReference type="NCBI Taxonomy" id="1552123"/>
    <lineage>
        <taxon>Bacteria</taxon>
        <taxon>Bacillati</taxon>
        <taxon>Bacillota</taxon>
        <taxon>Bacilli</taxon>
        <taxon>Bacillales</taxon>
        <taxon>Listeriaceae</taxon>
        <taxon>Listeria</taxon>
    </lineage>
</organism>
<name>A0A842G341_9LIST</name>
<accession>A0A842G341</accession>
<evidence type="ECO:0000313" key="2">
    <source>
        <dbReference type="Proteomes" id="UP000543005"/>
    </source>
</evidence>
<gene>
    <name evidence="1" type="ORF">HCC36_06835</name>
</gene>
<sequence>MTVKFKCEVVREDRFIVELDEAYFDEAWMVELNKCFFNYYRDIAEVVDYIAKPVTSSGGKDHIRGIGIPLFNGEKPFGVDAKKINTHVNIVSTQEIGDQECEVLIWGVRNHDDIETAN</sequence>
<dbReference type="Proteomes" id="UP000543005">
    <property type="component" value="Unassembled WGS sequence"/>
</dbReference>
<proteinExistence type="predicted"/>
<comment type="caution">
    <text evidence="1">The sequence shown here is derived from an EMBL/GenBank/DDBJ whole genome shotgun (WGS) entry which is preliminary data.</text>
</comment>
<dbReference type="EMBL" id="JAARZT010000011">
    <property type="protein sequence ID" value="MBC2292946.1"/>
    <property type="molecule type" value="Genomic_DNA"/>
</dbReference>
<protein>
    <submittedName>
        <fullName evidence="1">Uncharacterized protein</fullName>
    </submittedName>
</protein>
<reference evidence="1 2" key="1">
    <citation type="submission" date="2020-03" db="EMBL/GenBank/DDBJ databases">
        <title>Soil Listeria distribution.</title>
        <authorList>
            <person name="Liao J."/>
            <person name="Wiedmann M."/>
        </authorList>
    </citation>
    <scope>NUCLEOTIDE SEQUENCE [LARGE SCALE GENOMIC DNA]</scope>
    <source>
        <strain evidence="1 2">FSL L7-0051</strain>
    </source>
</reference>
<dbReference type="AlphaFoldDB" id="A0A842G341"/>